<dbReference type="PANTHER" id="PTHR10974:SF48">
    <property type="entry name" value="SULFATASE DOMAIN-CONTAINING PROTEIN"/>
    <property type="match status" value="1"/>
</dbReference>
<evidence type="ECO:0000313" key="2">
    <source>
        <dbReference type="EMBL" id="CAF1405466.1"/>
    </source>
</evidence>
<dbReference type="CDD" id="cd16021">
    <property type="entry name" value="ALP_like"/>
    <property type="match status" value="1"/>
</dbReference>
<dbReference type="SUPFAM" id="SSF53649">
    <property type="entry name" value="Alkaline phosphatase-like"/>
    <property type="match status" value="1"/>
</dbReference>
<dbReference type="EMBL" id="CAJNOV010010422">
    <property type="protein sequence ID" value="CAF1405466.1"/>
    <property type="molecule type" value="Genomic_DNA"/>
</dbReference>
<gene>
    <name evidence="3" type="ORF">BYL167_LOCUS6850</name>
    <name evidence="2" type="ORF">CJN711_LOCUS22203</name>
</gene>
<dbReference type="InterPro" id="IPR017850">
    <property type="entry name" value="Alkaline_phosphatase_core_sf"/>
</dbReference>
<evidence type="ECO:0000256" key="1">
    <source>
        <dbReference type="SAM" id="Phobius"/>
    </source>
</evidence>
<dbReference type="Proteomes" id="UP000681967">
    <property type="component" value="Unassembled WGS sequence"/>
</dbReference>
<dbReference type="EMBL" id="CAJOBH010001717">
    <property type="protein sequence ID" value="CAF3869770.1"/>
    <property type="molecule type" value="Genomic_DNA"/>
</dbReference>
<protein>
    <submittedName>
        <fullName evidence="2">Uncharacterized protein</fullName>
    </submittedName>
</protein>
<dbReference type="Gene3D" id="3.40.720.10">
    <property type="entry name" value="Alkaline Phosphatase, subunit A"/>
    <property type="match status" value="1"/>
</dbReference>
<dbReference type="PANTHER" id="PTHR10974">
    <property type="entry name" value="FI08016P-RELATED"/>
    <property type="match status" value="1"/>
</dbReference>
<name>A0A815LN73_9BILA</name>
<dbReference type="AlphaFoldDB" id="A0A815LN73"/>
<keyword evidence="1" id="KW-1133">Transmembrane helix</keyword>
<sequence>MPDSSMSLNHRLHSHEYQNYIIPTNSKSRFQLLYLIFTINVVLFIITYHRLILVKSSSIKTFLITNHIEDDEQTSSICAIPRFDPWDQTVSKLLHPQPLYRCPTNKQNLINVINHTQLFVNQTVNRTDFSSSITHCMYLKIDRNPEEKYFRDWSYTLSEPILITNGSTDAILDVDFVLTRCFNNRTGYFNGEKFCGYNCSSDNTTNQMFNRSSLISENSSLVYEYVHPLIRLKKPAFSHNVEIEKTPNGFSAKSIPSNHSPPSVIMVILDAVSNLQAQRALPRTLDYLKSLGLYTFQSHAIVGDGTFENIVPMLFGKAAADLLVPNLNDSRYEFLATEIEIDPNTKKSKTIKKIVHYPGPFDNYSFIVKNFSRLNYTTFFSEEWRESAFYNLKNGFRQTPTDFYLRPYWLALYETLSYNKYAGNSNPKPCYLDELLHRLSLNWLKQFLEVHHKTPDHRTFGIMKINEMSHDYLERLFWIDKDLETFFQDLFQQNLLDNTILIFCGDHGHRQHQLRLTRVGSFEVKLPFYSMILPQSFKEKFPQATENLRKNQHMLTSWWDVYETLANILKMAEESDLFDPLRVNWRPTTSGISLFHPIPERTCSSAGIRKKYCPCSRAKALDANLSIVKELATASIKHINNVYLKAHRHLCMVYTLKTVIRAEVEEFQNANSTNTNGSLRNNFTHLFTVLFEVLPSNAIFESNILYNEPANTIKLHSDILRINLYGRTSECIKDKYQLRSFCYCMSNYRQNKNSPWTNGFNRYGISMRHIGKRRIRN</sequence>
<evidence type="ECO:0000313" key="3">
    <source>
        <dbReference type="EMBL" id="CAF3869770.1"/>
    </source>
</evidence>
<keyword evidence="1" id="KW-0812">Transmembrane</keyword>
<reference evidence="2" key="1">
    <citation type="submission" date="2021-02" db="EMBL/GenBank/DDBJ databases">
        <authorList>
            <person name="Nowell W R."/>
        </authorList>
    </citation>
    <scope>NUCLEOTIDE SEQUENCE</scope>
</reference>
<organism evidence="2 4">
    <name type="scientific">Rotaria magnacalcarata</name>
    <dbReference type="NCBI Taxonomy" id="392030"/>
    <lineage>
        <taxon>Eukaryota</taxon>
        <taxon>Metazoa</taxon>
        <taxon>Spiralia</taxon>
        <taxon>Gnathifera</taxon>
        <taxon>Rotifera</taxon>
        <taxon>Eurotatoria</taxon>
        <taxon>Bdelloidea</taxon>
        <taxon>Philodinida</taxon>
        <taxon>Philodinidae</taxon>
        <taxon>Rotaria</taxon>
    </lineage>
</organism>
<dbReference type="Pfam" id="PF02995">
    <property type="entry name" value="DUF229"/>
    <property type="match status" value="1"/>
</dbReference>
<comment type="caution">
    <text evidence="2">The sequence shown here is derived from an EMBL/GenBank/DDBJ whole genome shotgun (WGS) entry which is preliminary data.</text>
</comment>
<dbReference type="InterPro" id="IPR004245">
    <property type="entry name" value="DUF229"/>
</dbReference>
<accession>A0A815LN73</accession>
<keyword evidence="1" id="KW-0472">Membrane</keyword>
<evidence type="ECO:0000313" key="4">
    <source>
        <dbReference type="Proteomes" id="UP000663855"/>
    </source>
</evidence>
<dbReference type="GO" id="GO:0005615">
    <property type="term" value="C:extracellular space"/>
    <property type="evidence" value="ECO:0007669"/>
    <property type="project" value="TreeGrafter"/>
</dbReference>
<feature type="transmembrane region" description="Helical" evidence="1">
    <location>
        <begin position="32"/>
        <end position="51"/>
    </location>
</feature>
<proteinExistence type="predicted"/>
<dbReference type="Proteomes" id="UP000663855">
    <property type="component" value="Unassembled WGS sequence"/>
</dbReference>